<feature type="compositionally biased region" description="Polar residues" evidence="5">
    <location>
        <begin position="1"/>
        <end position="11"/>
    </location>
</feature>
<evidence type="ECO:0000313" key="7">
    <source>
        <dbReference type="EMBL" id="MPY30038.1"/>
    </source>
</evidence>
<dbReference type="GO" id="GO:0016987">
    <property type="term" value="F:sigma factor activity"/>
    <property type="evidence" value="ECO:0007669"/>
    <property type="project" value="UniProtKB-KW"/>
</dbReference>
<evidence type="ECO:0000256" key="1">
    <source>
        <dbReference type="ARBA" id="ARBA00023015"/>
    </source>
</evidence>
<organism evidence="7 8">
    <name type="scientific">Streptomyces adustus</name>
    <dbReference type="NCBI Taxonomy" id="1609272"/>
    <lineage>
        <taxon>Bacteria</taxon>
        <taxon>Bacillati</taxon>
        <taxon>Actinomycetota</taxon>
        <taxon>Actinomycetes</taxon>
        <taxon>Kitasatosporales</taxon>
        <taxon>Streptomycetaceae</taxon>
        <taxon>Streptomyces</taxon>
    </lineage>
</organism>
<keyword evidence="8" id="KW-1185">Reference proteome</keyword>
<keyword evidence="2" id="KW-0731">Sigma factor</keyword>
<dbReference type="Pfam" id="PF04542">
    <property type="entry name" value="Sigma70_r2"/>
    <property type="match status" value="1"/>
</dbReference>
<keyword evidence="1" id="KW-0805">Transcription regulation</keyword>
<feature type="compositionally biased region" description="Low complexity" evidence="5">
    <location>
        <begin position="508"/>
        <end position="518"/>
    </location>
</feature>
<dbReference type="InterPro" id="IPR007627">
    <property type="entry name" value="RNA_pol_sigma70_r2"/>
</dbReference>
<dbReference type="PANTHER" id="PTHR43133">
    <property type="entry name" value="RNA POLYMERASE ECF-TYPE SIGMA FACTO"/>
    <property type="match status" value="1"/>
</dbReference>
<keyword evidence="4" id="KW-0804">Transcription</keyword>
<feature type="region of interest" description="Disordered" evidence="5">
    <location>
        <begin position="401"/>
        <end position="536"/>
    </location>
</feature>
<sequence length="658" mass="67407">MLLTHDSSSFSGARLRDHAREKRLPVTRVERAGAAPPGARRGGKRMTTDDRELVAEFRAGQYQAGVQLMEQNWSALVEVARPTLGGNWHDAEDAVGDALEAMARSADTIRNVRGWLRSAVRNKAVDQVRRRCPEPVAEVEEPPSAQSGGEALVDGRSAVRSVLQALGETEQRVMARFVDDRTAGQLLSQHARALGMDLYREYKPALSCARRQADEALFLVQLLQKDPPCRELLLTCRITPGQQGAQVKLSPQDREAGLGHIGQCEQCEAYPGIRDKKHRWLGVGWFAPSPQLYDRIREICDAQRLRTETERPRRQTPRNTQAPDTDAHQGSVGGGAFRATGWDGAPEAVTQPRRRPGHRSGTVLAASLLAVVAAAVAANKSGANIALPDISNIPGVHAIAGSGGTGEGSTSGTTGGTSGGNDGSTAGGTSGGATGGNHGGTSGSTTSGTSGGNDGGTTGGGTSGGTTGGNVGGATGGISGGNDGGTSGGTTGGTSGGTFGGSDGGTSGSSSAGNTTSGTVGGTSGGETAEDTTGPSVSLAGVSAEQVGQELLEGGHFVQVCGPAGTPSTFSVWVTVSDPSGIQSVQLTVHHPDDAAFTTGSWVMDGGKARFDVPAYRSEPKAENTVQLQLSVAATDTLGNRTDADLRSLALRECGEPG</sequence>
<feature type="compositionally biased region" description="Basic and acidic residues" evidence="5">
    <location>
        <begin position="14"/>
        <end position="31"/>
    </location>
</feature>
<feature type="compositionally biased region" description="Gly residues" evidence="5">
    <location>
        <begin position="449"/>
        <end position="507"/>
    </location>
</feature>
<dbReference type="Proteomes" id="UP000325849">
    <property type="component" value="Unassembled WGS sequence"/>
</dbReference>
<gene>
    <name evidence="7" type="ORF">FNH09_01440</name>
</gene>
<dbReference type="PANTHER" id="PTHR43133:SF8">
    <property type="entry name" value="RNA POLYMERASE SIGMA FACTOR HI_1459-RELATED"/>
    <property type="match status" value="1"/>
</dbReference>
<name>A0A5N8V7M4_9ACTN</name>
<evidence type="ECO:0000256" key="5">
    <source>
        <dbReference type="SAM" id="MobiDB-lite"/>
    </source>
</evidence>
<feature type="region of interest" description="Disordered" evidence="5">
    <location>
        <begin position="304"/>
        <end position="359"/>
    </location>
</feature>
<feature type="compositionally biased region" description="Basic and acidic residues" evidence="5">
    <location>
        <begin position="304"/>
        <end position="313"/>
    </location>
</feature>
<evidence type="ECO:0000256" key="4">
    <source>
        <dbReference type="ARBA" id="ARBA00023163"/>
    </source>
</evidence>
<dbReference type="SUPFAM" id="SSF88946">
    <property type="entry name" value="Sigma2 domain of RNA polymerase sigma factors"/>
    <property type="match status" value="1"/>
</dbReference>
<accession>A0A5N8V7M4</accession>
<feature type="compositionally biased region" description="Gly residues" evidence="5">
    <location>
        <begin position="401"/>
        <end position="442"/>
    </location>
</feature>
<proteinExistence type="predicted"/>
<protein>
    <submittedName>
        <fullName evidence="7">Sigma-70 family RNA polymerase sigma factor</fullName>
    </submittedName>
</protein>
<dbReference type="AlphaFoldDB" id="A0A5N8V7M4"/>
<keyword evidence="3" id="KW-0238">DNA-binding</keyword>
<evidence type="ECO:0000256" key="2">
    <source>
        <dbReference type="ARBA" id="ARBA00023082"/>
    </source>
</evidence>
<evidence type="ECO:0000259" key="6">
    <source>
        <dbReference type="Pfam" id="PF04542"/>
    </source>
</evidence>
<dbReference type="Gene3D" id="1.10.1740.10">
    <property type="match status" value="1"/>
</dbReference>
<dbReference type="GO" id="GO:0006352">
    <property type="term" value="P:DNA-templated transcription initiation"/>
    <property type="evidence" value="ECO:0007669"/>
    <property type="project" value="InterPro"/>
</dbReference>
<feature type="region of interest" description="Disordered" evidence="5">
    <location>
        <begin position="1"/>
        <end position="48"/>
    </location>
</feature>
<dbReference type="OrthoDB" id="9780326at2"/>
<evidence type="ECO:0000313" key="8">
    <source>
        <dbReference type="Proteomes" id="UP000325849"/>
    </source>
</evidence>
<evidence type="ECO:0000256" key="3">
    <source>
        <dbReference type="ARBA" id="ARBA00023125"/>
    </source>
</evidence>
<comment type="caution">
    <text evidence="7">The sequence shown here is derived from an EMBL/GenBank/DDBJ whole genome shotgun (WGS) entry which is preliminary data.</text>
</comment>
<feature type="domain" description="RNA polymerase sigma-70 region 2" evidence="6">
    <location>
        <begin position="77"/>
        <end position="131"/>
    </location>
</feature>
<dbReference type="InterPro" id="IPR039425">
    <property type="entry name" value="RNA_pol_sigma-70-like"/>
</dbReference>
<dbReference type="GO" id="GO:0003677">
    <property type="term" value="F:DNA binding"/>
    <property type="evidence" value="ECO:0007669"/>
    <property type="project" value="UniProtKB-KW"/>
</dbReference>
<reference evidence="7 8" key="1">
    <citation type="submission" date="2019-07" db="EMBL/GenBank/DDBJ databases">
        <title>New species of Amycolatopsis and Streptomyces.</title>
        <authorList>
            <person name="Duangmal K."/>
            <person name="Teo W.F.A."/>
            <person name="Lipun K."/>
        </authorList>
    </citation>
    <scope>NUCLEOTIDE SEQUENCE [LARGE SCALE GENOMIC DNA]</scope>
    <source>
        <strain evidence="7 8">NBRC 109810</strain>
    </source>
</reference>
<dbReference type="InterPro" id="IPR013325">
    <property type="entry name" value="RNA_pol_sigma_r2"/>
</dbReference>
<dbReference type="EMBL" id="VJZD01000003">
    <property type="protein sequence ID" value="MPY30038.1"/>
    <property type="molecule type" value="Genomic_DNA"/>
</dbReference>